<feature type="non-terminal residue" evidence="7">
    <location>
        <position position="279"/>
    </location>
</feature>
<feature type="non-terminal residue" evidence="7">
    <location>
        <position position="1"/>
    </location>
</feature>
<evidence type="ECO:0000313" key="8">
    <source>
        <dbReference type="Proteomes" id="UP000243686"/>
    </source>
</evidence>
<accession>A0A1S8WVL9</accession>
<evidence type="ECO:0008006" key="9">
    <source>
        <dbReference type="Google" id="ProtNLM"/>
    </source>
</evidence>
<dbReference type="SUPFAM" id="SSF103506">
    <property type="entry name" value="Mitochondrial carrier"/>
    <property type="match status" value="1"/>
</dbReference>
<dbReference type="Pfam" id="PF00153">
    <property type="entry name" value="Mito_carr"/>
    <property type="match status" value="2"/>
</dbReference>
<feature type="repeat" description="Solcar" evidence="5">
    <location>
        <begin position="184"/>
        <end position="279"/>
    </location>
</feature>
<dbReference type="GO" id="GO:0016020">
    <property type="term" value="C:membrane"/>
    <property type="evidence" value="ECO:0007669"/>
    <property type="project" value="UniProtKB-SubCell"/>
</dbReference>
<gene>
    <name evidence="7" type="ORF">X801_05671</name>
</gene>
<dbReference type="GO" id="GO:0015187">
    <property type="term" value="F:glycine transmembrane transporter activity"/>
    <property type="evidence" value="ECO:0007669"/>
    <property type="project" value="TreeGrafter"/>
</dbReference>
<comment type="subcellular location">
    <subcellularLocation>
        <location evidence="1">Membrane</location>
        <topology evidence="1">Multi-pass membrane protein</topology>
    </subcellularLocation>
</comment>
<dbReference type="PANTHER" id="PTHR46181">
    <property type="entry name" value="MITOCHONDRIAL GLYCINE TRANSPORTER"/>
    <property type="match status" value="1"/>
</dbReference>
<name>A0A1S8WVL9_OPIVI</name>
<dbReference type="InterPro" id="IPR023395">
    <property type="entry name" value="MCP_dom_sf"/>
</dbReference>
<dbReference type="Proteomes" id="UP000243686">
    <property type="component" value="Unassembled WGS sequence"/>
</dbReference>
<organism evidence="7 8">
    <name type="scientific">Opisthorchis viverrini</name>
    <name type="common">Southeast Asian liver fluke</name>
    <dbReference type="NCBI Taxonomy" id="6198"/>
    <lineage>
        <taxon>Eukaryota</taxon>
        <taxon>Metazoa</taxon>
        <taxon>Spiralia</taxon>
        <taxon>Lophotrochozoa</taxon>
        <taxon>Platyhelminthes</taxon>
        <taxon>Trematoda</taxon>
        <taxon>Digenea</taxon>
        <taxon>Opisthorchiida</taxon>
        <taxon>Opisthorchiata</taxon>
        <taxon>Opisthorchiidae</taxon>
        <taxon>Opisthorchis</taxon>
    </lineage>
</organism>
<evidence type="ECO:0000256" key="1">
    <source>
        <dbReference type="ARBA" id="ARBA00004141"/>
    </source>
</evidence>
<dbReference type="PROSITE" id="PS50920">
    <property type="entry name" value="SOLCAR"/>
    <property type="match status" value="2"/>
</dbReference>
<dbReference type="GO" id="GO:0005739">
    <property type="term" value="C:mitochondrion"/>
    <property type="evidence" value="ECO:0007669"/>
    <property type="project" value="TreeGrafter"/>
</dbReference>
<keyword evidence="4 5" id="KW-0472">Membrane</keyword>
<feature type="repeat" description="Solcar" evidence="5">
    <location>
        <begin position="77"/>
        <end position="161"/>
    </location>
</feature>
<evidence type="ECO:0000313" key="7">
    <source>
        <dbReference type="EMBL" id="OON18474.1"/>
    </source>
</evidence>
<dbReference type="PANTHER" id="PTHR46181:SF3">
    <property type="entry name" value="MITOCHONDRIAL GLYCINE TRANSPORTER"/>
    <property type="match status" value="1"/>
</dbReference>
<dbReference type="Gene3D" id="1.50.40.10">
    <property type="entry name" value="Mitochondrial carrier domain"/>
    <property type="match status" value="1"/>
</dbReference>
<dbReference type="GO" id="GO:1904983">
    <property type="term" value="P:glycine import into mitochondrion"/>
    <property type="evidence" value="ECO:0007669"/>
    <property type="project" value="TreeGrafter"/>
</dbReference>
<evidence type="ECO:0000256" key="2">
    <source>
        <dbReference type="ARBA" id="ARBA00006375"/>
    </source>
</evidence>
<evidence type="ECO:0000256" key="3">
    <source>
        <dbReference type="ARBA" id="ARBA00022692"/>
    </source>
</evidence>
<keyword evidence="3 5" id="KW-0812">Transmembrane</keyword>
<evidence type="ECO:0000256" key="5">
    <source>
        <dbReference type="PROSITE-ProRule" id="PRU00282"/>
    </source>
</evidence>
<keyword evidence="8" id="KW-1185">Reference proteome</keyword>
<evidence type="ECO:0000256" key="6">
    <source>
        <dbReference type="RuleBase" id="RU000488"/>
    </source>
</evidence>
<dbReference type="EMBL" id="KV894145">
    <property type="protein sequence ID" value="OON18474.1"/>
    <property type="molecule type" value="Genomic_DNA"/>
</dbReference>
<keyword evidence="6" id="KW-0813">Transport</keyword>
<protein>
    <recommendedName>
        <fullName evidence="9">Solute carrier family 25 member 38</fullName>
    </recommendedName>
</protein>
<reference evidence="7 8" key="1">
    <citation type="submission" date="2015-03" db="EMBL/GenBank/DDBJ databases">
        <title>Draft genome of the nematode, Opisthorchis viverrini.</title>
        <authorList>
            <person name="Mitreva M."/>
        </authorList>
    </citation>
    <scope>NUCLEOTIDE SEQUENCE [LARGE SCALE GENOMIC DNA]</scope>
    <source>
        <strain evidence="7">Khon Kaen</strain>
    </source>
</reference>
<proteinExistence type="inferred from homology"/>
<comment type="similarity">
    <text evidence="2 6">Belongs to the mitochondrial carrier (TC 2.A.29) family.</text>
</comment>
<evidence type="ECO:0000256" key="4">
    <source>
        <dbReference type="ARBA" id="ARBA00023136"/>
    </source>
</evidence>
<dbReference type="InterPro" id="IPR018108">
    <property type="entry name" value="MCP_transmembrane"/>
</dbReference>
<sequence length="279" mass="30762">NKNPGLQAVVRSVYHGTTQAGLASPYNTSLTIGLPRFWTGTVASLWRCVPGIGGYFFFLSMLENLVRRYKGVLTGSSQCVQNFLTGFCARSFVAVALSPLLVAKTQIESGRFVDRSLWGTLCRVHRSTSWRGLYSGVCATIARDGPYSGLYFMTYSYVKGTLLPKSNDDGKHRVVMNCVEDHALPLPLLGCCAGISAFVATGMTQPADVLRAQRQLMPIPDNGPTQSKAVYRVPSWSQVFRNVCEVDGLTGFWRGFTLRLMRRAGLAIVSWCLYERMSS</sequence>
<dbReference type="AlphaFoldDB" id="A0A1S8WVL9"/>